<dbReference type="InterPro" id="IPR031107">
    <property type="entry name" value="Small_HSP"/>
</dbReference>
<gene>
    <name evidence="4" type="ORF">LY90DRAFT_674823</name>
</gene>
<dbReference type="InterPro" id="IPR008978">
    <property type="entry name" value="HSP20-like_chaperone"/>
</dbReference>
<organism evidence="4 5">
    <name type="scientific">Neocallimastix californiae</name>
    <dbReference type="NCBI Taxonomy" id="1754190"/>
    <lineage>
        <taxon>Eukaryota</taxon>
        <taxon>Fungi</taxon>
        <taxon>Fungi incertae sedis</taxon>
        <taxon>Chytridiomycota</taxon>
        <taxon>Chytridiomycota incertae sedis</taxon>
        <taxon>Neocallimastigomycetes</taxon>
        <taxon>Neocallimastigales</taxon>
        <taxon>Neocallimastigaceae</taxon>
        <taxon>Neocallimastix</taxon>
    </lineage>
</organism>
<evidence type="ECO:0000256" key="2">
    <source>
        <dbReference type="PROSITE-ProRule" id="PRU00285"/>
    </source>
</evidence>
<reference evidence="4 5" key="1">
    <citation type="submission" date="2016-08" db="EMBL/GenBank/DDBJ databases">
        <title>A Parts List for Fungal Cellulosomes Revealed by Comparative Genomics.</title>
        <authorList>
            <consortium name="DOE Joint Genome Institute"/>
            <person name="Haitjema C.H."/>
            <person name="Gilmore S.P."/>
            <person name="Henske J.K."/>
            <person name="Solomon K.V."/>
            <person name="De Groot R."/>
            <person name="Kuo A."/>
            <person name="Mondo S.J."/>
            <person name="Salamov A.A."/>
            <person name="Labutti K."/>
            <person name="Zhao Z."/>
            <person name="Chiniquy J."/>
            <person name="Barry K."/>
            <person name="Brewer H.M."/>
            <person name="Purvine S.O."/>
            <person name="Wright A.T."/>
            <person name="Boxma B."/>
            <person name="Van Alen T."/>
            <person name="Hackstein J.H."/>
            <person name="Baker S.E."/>
            <person name="Grigoriev I.V."/>
            <person name="O'Malley M.A."/>
        </authorList>
    </citation>
    <scope>NUCLEOTIDE SEQUENCE [LARGE SCALE GENOMIC DNA]</scope>
    <source>
        <strain evidence="4 5">G1</strain>
    </source>
</reference>
<dbReference type="Proteomes" id="UP000193920">
    <property type="component" value="Unassembled WGS sequence"/>
</dbReference>
<dbReference type="SUPFAM" id="SSF49764">
    <property type="entry name" value="HSP20-like chaperones"/>
    <property type="match status" value="1"/>
</dbReference>
<comment type="similarity">
    <text evidence="2">Belongs to the small heat shock protein (HSP20) family.</text>
</comment>
<protein>
    <recommendedName>
        <fullName evidence="3">SHSP domain-containing protein</fullName>
    </recommendedName>
</protein>
<dbReference type="Gene3D" id="2.60.40.790">
    <property type="match status" value="1"/>
</dbReference>
<dbReference type="CDD" id="cd06464">
    <property type="entry name" value="ACD_sHsps-like"/>
    <property type="match status" value="1"/>
</dbReference>
<dbReference type="OrthoDB" id="5511210at2759"/>
<dbReference type="EMBL" id="MCOG01000210">
    <property type="protein sequence ID" value="ORY25591.1"/>
    <property type="molecule type" value="Genomic_DNA"/>
</dbReference>
<keyword evidence="5" id="KW-1185">Reference proteome</keyword>
<evidence type="ECO:0000256" key="1">
    <source>
        <dbReference type="ARBA" id="ARBA00023016"/>
    </source>
</evidence>
<accession>A0A1Y2ASR8</accession>
<evidence type="ECO:0000313" key="4">
    <source>
        <dbReference type="EMBL" id="ORY25591.1"/>
    </source>
</evidence>
<keyword evidence="1" id="KW-0346">Stress response</keyword>
<dbReference type="PANTHER" id="PTHR11527">
    <property type="entry name" value="HEAT-SHOCK PROTEIN 20 FAMILY MEMBER"/>
    <property type="match status" value="1"/>
</dbReference>
<evidence type="ECO:0000313" key="5">
    <source>
        <dbReference type="Proteomes" id="UP000193920"/>
    </source>
</evidence>
<feature type="domain" description="SHSP" evidence="3">
    <location>
        <begin position="54"/>
        <end position="149"/>
    </location>
</feature>
<dbReference type="PROSITE" id="PS01031">
    <property type="entry name" value="SHSP"/>
    <property type="match status" value="1"/>
</dbReference>
<dbReference type="InterPro" id="IPR002068">
    <property type="entry name" value="A-crystallin/Hsp20_dom"/>
</dbReference>
<dbReference type="AlphaFoldDB" id="A0A1Y2ASR8"/>
<name>A0A1Y2ASR8_9FUNG</name>
<sequence length="149" mass="17307">MYFNPLEQFIENSLFDLVDGKFLNNFWCGDDFVPLANFFDYFDGKQPSNSSSSRSCSCFNPRINITEDINNYYIHVDLPGMTKDQVKMEFNEEKRILTIAGERKSPYDSNQDETLPDHASTTKMENGLLEIVICKNEFPKNEIHTIQIQ</sequence>
<proteinExistence type="inferred from homology"/>
<evidence type="ECO:0000259" key="3">
    <source>
        <dbReference type="PROSITE" id="PS01031"/>
    </source>
</evidence>
<comment type="caution">
    <text evidence="4">The sequence shown here is derived from an EMBL/GenBank/DDBJ whole genome shotgun (WGS) entry which is preliminary data.</text>
</comment>